<dbReference type="GO" id="GO:0043065">
    <property type="term" value="P:positive regulation of apoptotic process"/>
    <property type="evidence" value="ECO:0007669"/>
    <property type="project" value="Ensembl"/>
</dbReference>
<protein>
    <submittedName>
        <fullName evidence="7">Programmed cell death 2</fullName>
    </submittedName>
</protein>
<dbReference type="GO" id="GO:0019899">
    <property type="term" value="F:enzyme binding"/>
    <property type="evidence" value="ECO:0007669"/>
    <property type="project" value="Ensembl"/>
</dbReference>
<dbReference type="KEGG" id="achc:115350405"/>
<proteinExistence type="predicted"/>
<dbReference type="InParanoid" id="A0A663E6E5"/>
<organism evidence="7 8">
    <name type="scientific">Aquila chrysaetos chrysaetos</name>
    <dbReference type="NCBI Taxonomy" id="223781"/>
    <lineage>
        <taxon>Eukaryota</taxon>
        <taxon>Metazoa</taxon>
        <taxon>Chordata</taxon>
        <taxon>Craniata</taxon>
        <taxon>Vertebrata</taxon>
        <taxon>Euteleostomi</taxon>
        <taxon>Archelosauria</taxon>
        <taxon>Archosauria</taxon>
        <taxon>Dinosauria</taxon>
        <taxon>Saurischia</taxon>
        <taxon>Theropoda</taxon>
        <taxon>Coelurosauria</taxon>
        <taxon>Aves</taxon>
        <taxon>Neognathae</taxon>
        <taxon>Neoaves</taxon>
        <taxon>Telluraves</taxon>
        <taxon>Accipitrimorphae</taxon>
        <taxon>Accipitriformes</taxon>
        <taxon>Accipitridae</taxon>
        <taxon>Accipitrinae</taxon>
        <taxon>Aquila</taxon>
    </lineage>
</organism>
<dbReference type="GeneID" id="115350405"/>
<dbReference type="Pfam" id="PF04194">
    <property type="entry name" value="PDCD2_C"/>
    <property type="match status" value="1"/>
</dbReference>
<evidence type="ECO:0000256" key="5">
    <source>
        <dbReference type="SAM" id="MobiDB-lite"/>
    </source>
</evidence>
<feature type="region of interest" description="Disordered" evidence="5">
    <location>
        <begin position="110"/>
        <end position="129"/>
    </location>
</feature>
<keyword evidence="2 4" id="KW-0863">Zinc-finger</keyword>
<dbReference type="PANTHER" id="PTHR12298:SF4">
    <property type="entry name" value="PROGRAMMED CELL DEATH PROTEIN 2"/>
    <property type="match status" value="1"/>
</dbReference>
<dbReference type="PANTHER" id="PTHR12298">
    <property type="entry name" value="PCDC2 PROGRAMMED CELL DEATH PROTEIN 2 -RELATED"/>
    <property type="match status" value="1"/>
</dbReference>
<evidence type="ECO:0000256" key="4">
    <source>
        <dbReference type="PROSITE-ProRule" id="PRU00134"/>
    </source>
</evidence>
<dbReference type="AlphaFoldDB" id="A0A663E6E5"/>
<dbReference type="Proteomes" id="UP000472275">
    <property type="component" value="Chromosome 13"/>
</dbReference>
<dbReference type="GO" id="GO:0008270">
    <property type="term" value="F:zinc ion binding"/>
    <property type="evidence" value="ECO:0007669"/>
    <property type="project" value="UniProtKB-KW"/>
</dbReference>
<dbReference type="OrthoDB" id="443682at2759"/>
<dbReference type="PROSITE" id="PS01360">
    <property type="entry name" value="ZF_MYND_1"/>
    <property type="match status" value="1"/>
</dbReference>
<dbReference type="Ensembl" id="ENSACCT00020008108.1">
    <property type="protein sequence ID" value="ENSACCP00020007767.1"/>
    <property type="gene ID" value="ENSACCG00020005273.1"/>
</dbReference>
<feature type="domain" description="MYND-type" evidence="6">
    <location>
        <begin position="142"/>
        <end position="179"/>
    </location>
</feature>
<evidence type="ECO:0000313" key="7">
    <source>
        <dbReference type="Ensembl" id="ENSACCP00020007767.1"/>
    </source>
</evidence>
<dbReference type="PROSITE" id="PS50865">
    <property type="entry name" value="ZF_MYND_2"/>
    <property type="match status" value="1"/>
</dbReference>
<gene>
    <name evidence="7" type="primary">PDCD2</name>
</gene>
<evidence type="ECO:0000256" key="1">
    <source>
        <dbReference type="ARBA" id="ARBA00022723"/>
    </source>
</evidence>
<keyword evidence="8" id="KW-1185">Reference proteome</keyword>
<evidence type="ECO:0000313" key="8">
    <source>
        <dbReference type="Proteomes" id="UP000472275"/>
    </source>
</evidence>
<dbReference type="InterPro" id="IPR002893">
    <property type="entry name" value="Znf_MYND"/>
</dbReference>
<dbReference type="GO" id="GO:1902035">
    <property type="term" value="P:positive regulation of hematopoietic stem cell proliferation"/>
    <property type="evidence" value="ECO:0007669"/>
    <property type="project" value="Ensembl"/>
</dbReference>
<evidence type="ECO:0000256" key="2">
    <source>
        <dbReference type="ARBA" id="ARBA00022771"/>
    </source>
</evidence>
<dbReference type="SUPFAM" id="SSF144232">
    <property type="entry name" value="HIT/MYND zinc finger-like"/>
    <property type="match status" value="1"/>
</dbReference>
<evidence type="ECO:0000259" key="6">
    <source>
        <dbReference type="PROSITE" id="PS50865"/>
    </source>
</evidence>
<feature type="compositionally biased region" description="Pro residues" evidence="5">
    <location>
        <begin position="115"/>
        <end position="125"/>
    </location>
</feature>
<dbReference type="GO" id="GO:1901532">
    <property type="term" value="P:regulation of hematopoietic progenitor cell differentiation"/>
    <property type="evidence" value="ECO:0007669"/>
    <property type="project" value="Ensembl"/>
</dbReference>
<keyword evidence="3" id="KW-0862">Zinc</keyword>
<name>A0A663E6E5_AQUCH</name>
<dbReference type="CTD" id="5134"/>
<evidence type="ECO:0000256" key="3">
    <source>
        <dbReference type="ARBA" id="ARBA00022833"/>
    </source>
</evidence>
<reference evidence="7" key="2">
    <citation type="submission" date="2025-09" db="UniProtKB">
        <authorList>
            <consortium name="Ensembl"/>
        </authorList>
    </citation>
    <scope>IDENTIFICATION</scope>
</reference>
<dbReference type="GO" id="GO:0005737">
    <property type="term" value="C:cytoplasm"/>
    <property type="evidence" value="ECO:0007669"/>
    <property type="project" value="InterPro"/>
</dbReference>
<dbReference type="GeneTree" id="ENSGT00940000156603"/>
<dbReference type="Pfam" id="PF01753">
    <property type="entry name" value="zf-MYND"/>
    <property type="match status" value="1"/>
</dbReference>
<reference evidence="7" key="1">
    <citation type="submission" date="2025-08" db="UniProtKB">
        <authorList>
            <consortium name="Ensembl"/>
        </authorList>
    </citation>
    <scope>IDENTIFICATION</scope>
</reference>
<dbReference type="Gene3D" id="6.10.140.2220">
    <property type="match status" value="1"/>
</dbReference>
<dbReference type="GO" id="GO:0005634">
    <property type="term" value="C:nucleus"/>
    <property type="evidence" value="ECO:0007669"/>
    <property type="project" value="TreeGrafter"/>
</dbReference>
<sequence>MAAGVELGFAAAAAGPGGAWRLRSACFPSKVGGRPAWLGEAGLPGPAALRCGRCQQPCAFLLQLYAPLPDRPDAFHRTLFVFACRGAACYRLPGPRGPLCAFRNQLPRRNDTYPAEPPPEEPPPGLAAAAPPLRLRSGAALCRVCGCLGPRVCGSCRRAAYCGPQHQALDWRRGHRRSCGKHAAGDDSADAIPEHNEFLFPEYEILIEPEEPEFPADSSVDPGDEQGAVDTSKDPKEQGELGATGSAGEAFQSLDEETLEAMAKHETEEDKVFQMFKERVAAEPEQIIRYCRGGEGPIWVSRENIPDEKDIPNCSCGAKRIFEFQIMPQLLNHLQVDSLGESIDWGTLVVYTCADNCGEGNEYLEEFIWKQDFSAGSI</sequence>
<dbReference type="InterPro" id="IPR007320">
    <property type="entry name" value="PDCD2_C"/>
</dbReference>
<accession>A0A663E6E5</accession>
<feature type="region of interest" description="Disordered" evidence="5">
    <location>
        <begin position="213"/>
        <end position="250"/>
    </location>
</feature>
<dbReference type="RefSeq" id="XP_029891890.1">
    <property type="nucleotide sequence ID" value="XM_030036030.2"/>
</dbReference>
<keyword evidence="1" id="KW-0479">Metal-binding</keyword>